<evidence type="ECO:0000259" key="16">
    <source>
        <dbReference type="Pfam" id="PF00920"/>
    </source>
</evidence>
<evidence type="ECO:0000256" key="2">
    <source>
        <dbReference type="ARBA" id="ARBA00006486"/>
    </source>
</evidence>
<dbReference type="EC" id="4.2.1.9" evidence="14 15"/>
<keyword evidence="4 15" id="KW-0001">2Fe-2S</keyword>
<evidence type="ECO:0000256" key="14">
    <source>
        <dbReference type="ARBA" id="ARBA00029490"/>
    </source>
</evidence>
<feature type="binding site" description="via carbamate group" evidence="15">
    <location>
        <position position="129"/>
    </location>
    <ligand>
        <name>Mg(2+)</name>
        <dbReference type="ChEBI" id="CHEBI:18420"/>
    </ligand>
</feature>
<dbReference type="GO" id="GO:0009099">
    <property type="term" value="P:L-valine biosynthetic process"/>
    <property type="evidence" value="ECO:0007669"/>
    <property type="project" value="UniProtKB-UniRule"/>
</dbReference>
<dbReference type="PANTHER" id="PTHR21000:SF5">
    <property type="entry name" value="DIHYDROXY-ACID DEHYDRATASE, MITOCHONDRIAL"/>
    <property type="match status" value="1"/>
</dbReference>
<dbReference type="InterPro" id="IPR020558">
    <property type="entry name" value="DiOHA_6PGluconate_deHydtase_CS"/>
</dbReference>
<dbReference type="GO" id="GO:0004160">
    <property type="term" value="F:dihydroxy-acid dehydratase activity"/>
    <property type="evidence" value="ECO:0007669"/>
    <property type="project" value="UniProtKB-UniRule"/>
</dbReference>
<gene>
    <name evidence="15 18" type="primary">ilvD</name>
    <name evidence="18" type="ORF">PATL70BA_2232</name>
</gene>
<sequence>MSTYKDLRIKSIVISEGSNRTPNRAMLRAVGFTDEDFLRPMIGIASTWSEVTPCNMHLDQLAVSAKKGAREGGGAPLIFNTITVSDGIAMGHEGMRYSLPSREIIADSIETVMGAERFDGIVAIGGCDKNMPGCMIAIGRMNLPAVFVYGGSIQPGKSKGKDIDIVSAFEAVGRHNKHEIDDKELHQIECKACPGPGSCGGMYTANTMSSAIEAMGMALPGNASNPAIGNSKAQECEDAGKAVIRLLEQDIRPKDIMTKKAFENAITVVMALGGSTNAFLHLMAMANAVDVDLNYDDFERIRKNVPHLADLKPSGRFVMQDLSNVGGVPGVMKLLLRAGLLHGDCMTVTGKTLEDNLRDLPDLTQGQEVIRDMDQPLKKEGALYVLKGNLAPEGAVCKMSGVKIKKMRGPAKVFDSEEAAIEAVMADKIMEGDVIVIRYQGPKGGPGMPEMLSISAIIIGKGLGGKVSLLTDGRYSGGSHGFVVGHIAPEAQVGGPIALIKNGDSIIIDSTKGEIDVELTEAEWTTRQESWVAPALRYQRGVLAKYAKLVGSSSRGAITD</sequence>
<dbReference type="InterPro" id="IPR050165">
    <property type="entry name" value="DHAD_IlvD/Edd"/>
</dbReference>
<keyword evidence="5 15" id="KW-0479">Metal-binding</keyword>
<evidence type="ECO:0000256" key="1">
    <source>
        <dbReference type="ARBA" id="ARBA00001946"/>
    </source>
</evidence>
<evidence type="ECO:0000313" key="19">
    <source>
        <dbReference type="Proteomes" id="UP000279029"/>
    </source>
</evidence>
<dbReference type="OrthoDB" id="9807077at2"/>
<keyword evidence="9 15" id="KW-0456">Lyase</keyword>
<evidence type="ECO:0000256" key="3">
    <source>
        <dbReference type="ARBA" id="ARBA00022605"/>
    </source>
</evidence>
<dbReference type="UniPathway" id="UPA00047">
    <property type="reaction ID" value="UER00057"/>
</dbReference>
<dbReference type="PANTHER" id="PTHR21000">
    <property type="entry name" value="DIHYDROXY-ACID DEHYDRATASE DAD"/>
    <property type="match status" value="1"/>
</dbReference>
<feature type="active site" description="Proton acceptor" evidence="15">
    <location>
        <position position="476"/>
    </location>
</feature>
<keyword evidence="6 15" id="KW-0460">Magnesium</keyword>
<dbReference type="InterPro" id="IPR037237">
    <property type="entry name" value="IlvD/EDD_N"/>
</dbReference>
<dbReference type="Gene3D" id="3.50.30.80">
    <property type="entry name" value="IlvD/EDD C-terminal domain-like"/>
    <property type="match status" value="1"/>
</dbReference>
<dbReference type="EMBL" id="LR130778">
    <property type="protein sequence ID" value="VDN48123.1"/>
    <property type="molecule type" value="Genomic_DNA"/>
</dbReference>
<dbReference type="InterPro" id="IPR042096">
    <property type="entry name" value="Dihydro-acid_dehy_C"/>
</dbReference>
<dbReference type="InterPro" id="IPR056740">
    <property type="entry name" value="ILV_EDD_C"/>
</dbReference>
<evidence type="ECO:0000256" key="8">
    <source>
        <dbReference type="ARBA" id="ARBA00023014"/>
    </source>
</evidence>
<feature type="binding site" evidence="15">
    <location>
        <position position="450"/>
    </location>
    <ligand>
        <name>Mg(2+)</name>
        <dbReference type="ChEBI" id="CHEBI:18420"/>
    </ligand>
</feature>
<reference evidence="18 19" key="1">
    <citation type="submission" date="2018-09" db="EMBL/GenBank/DDBJ databases">
        <authorList>
            <person name="Postec A."/>
        </authorList>
    </citation>
    <scope>NUCLEOTIDE SEQUENCE [LARGE SCALE GENOMIC DNA]</scope>
    <source>
        <strain evidence="18">70B-A</strain>
    </source>
</reference>
<feature type="domain" description="Dihydroxy-acid/6-phosphogluconate dehydratase C-terminal" evidence="17">
    <location>
        <begin position="368"/>
        <end position="557"/>
    </location>
</feature>
<organism evidence="18 19">
    <name type="scientific">Petrocella atlantisensis</name>
    <dbReference type="NCBI Taxonomy" id="2173034"/>
    <lineage>
        <taxon>Bacteria</taxon>
        <taxon>Bacillati</taxon>
        <taxon>Bacillota</taxon>
        <taxon>Clostridia</taxon>
        <taxon>Lachnospirales</taxon>
        <taxon>Vallitaleaceae</taxon>
        <taxon>Petrocella</taxon>
    </lineage>
</organism>
<dbReference type="InterPro" id="IPR004404">
    <property type="entry name" value="DihydroxyA_deHydtase"/>
</dbReference>
<comment type="catalytic activity">
    <reaction evidence="15">
        <text>(2R,3R)-2,3-dihydroxy-3-methylpentanoate = (S)-3-methyl-2-oxopentanoate + H2O</text>
        <dbReference type="Rhea" id="RHEA:27694"/>
        <dbReference type="ChEBI" id="CHEBI:15377"/>
        <dbReference type="ChEBI" id="CHEBI:35146"/>
        <dbReference type="ChEBI" id="CHEBI:49258"/>
        <dbReference type="EC" id="4.2.1.9"/>
    </reaction>
</comment>
<evidence type="ECO:0000256" key="13">
    <source>
        <dbReference type="ARBA" id="ARBA00029437"/>
    </source>
</evidence>
<evidence type="ECO:0000256" key="7">
    <source>
        <dbReference type="ARBA" id="ARBA00023004"/>
    </source>
</evidence>
<dbReference type="GO" id="GO:0009097">
    <property type="term" value="P:isoleucine biosynthetic process"/>
    <property type="evidence" value="ECO:0007669"/>
    <property type="project" value="UniProtKB-UniRule"/>
</dbReference>
<feature type="domain" description="Dihydroxy-acid/6-phosphogluconate dehydratase N-terminal" evidence="16">
    <location>
        <begin position="39"/>
        <end position="356"/>
    </location>
</feature>
<evidence type="ECO:0000256" key="11">
    <source>
        <dbReference type="ARBA" id="ARBA00029304"/>
    </source>
</evidence>
<comment type="subunit">
    <text evidence="15">Homodimer.</text>
</comment>
<dbReference type="GO" id="GO:0000287">
    <property type="term" value="F:magnesium ion binding"/>
    <property type="evidence" value="ECO:0007669"/>
    <property type="project" value="UniProtKB-UniRule"/>
</dbReference>
<keyword evidence="3 15" id="KW-0028">Amino-acid biosynthesis</keyword>
<dbReference type="Proteomes" id="UP000279029">
    <property type="component" value="Chromosome"/>
</dbReference>
<dbReference type="NCBIfam" id="TIGR00110">
    <property type="entry name" value="ilvD"/>
    <property type="match status" value="1"/>
</dbReference>
<comment type="caution">
    <text evidence="15">Lacks conserved residue(s) required for the propagation of feature annotation.</text>
</comment>
<evidence type="ECO:0000256" key="4">
    <source>
        <dbReference type="ARBA" id="ARBA00022714"/>
    </source>
</evidence>
<dbReference type="PROSITE" id="PS00887">
    <property type="entry name" value="ILVD_EDD_2"/>
    <property type="match status" value="1"/>
</dbReference>
<comment type="cofactor">
    <cofactor evidence="1 15">
        <name>Mg(2+)</name>
        <dbReference type="ChEBI" id="CHEBI:18420"/>
    </cofactor>
</comment>
<feature type="binding site" evidence="15">
    <location>
        <position position="128"/>
    </location>
    <ligand>
        <name>Mg(2+)</name>
        <dbReference type="ChEBI" id="CHEBI:18420"/>
    </ligand>
</feature>
<evidence type="ECO:0000313" key="18">
    <source>
        <dbReference type="EMBL" id="VDN48123.1"/>
    </source>
</evidence>
<dbReference type="PROSITE" id="PS00886">
    <property type="entry name" value="ILVD_EDD_1"/>
    <property type="match status" value="1"/>
</dbReference>
<comment type="cofactor">
    <cofactor evidence="15">
        <name>[2Fe-2S] cluster</name>
        <dbReference type="ChEBI" id="CHEBI:190135"/>
    </cofactor>
    <text evidence="15">Binds 1 [2Fe-2S] cluster per subunit. This cluster acts as a Lewis acid cofactor.</text>
</comment>
<keyword evidence="19" id="KW-1185">Reference proteome</keyword>
<comment type="pathway">
    <text evidence="13 15">Amino-acid biosynthesis; L-isoleucine biosynthesis; L-isoleucine from 2-oxobutanoate: step 3/4.</text>
</comment>
<keyword evidence="7 15" id="KW-0408">Iron</keyword>
<accession>A0A3P7PDI6</accession>
<comment type="function">
    <text evidence="15">Functions in the biosynthesis of branched-chain amino acids. Catalyzes the dehydration of (2R,3R)-2,3-dihydroxy-3-methylpentanoate (2,3-dihydroxy-3-methylvalerate) into 2-oxo-3-methylpentanoate (2-oxo-3-methylvalerate) and of (2R)-2,3-dihydroxy-3-methylbutanoate (2,3-dihydroxyisovalerate) into 2-oxo-3-methylbutanoate (2-oxoisovalerate), the penultimate precursor to L-isoleucine and L-valine, respectively.</text>
</comment>
<evidence type="ECO:0000259" key="17">
    <source>
        <dbReference type="Pfam" id="PF24877"/>
    </source>
</evidence>
<feature type="modified residue" description="N6-carboxylysine" evidence="15">
    <location>
        <position position="129"/>
    </location>
</feature>
<dbReference type="UniPathway" id="UPA00049">
    <property type="reaction ID" value="UER00061"/>
</dbReference>
<evidence type="ECO:0000256" key="9">
    <source>
        <dbReference type="ARBA" id="ARBA00023239"/>
    </source>
</evidence>
<dbReference type="GO" id="GO:0051537">
    <property type="term" value="F:2 iron, 2 sulfur cluster binding"/>
    <property type="evidence" value="ECO:0007669"/>
    <property type="project" value="UniProtKB-UniRule"/>
</dbReference>
<keyword evidence="8 15" id="KW-0411">Iron-sulfur</keyword>
<dbReference type="AlphaFoldDB" id="A0A3P7PDI6"/>
<evidence type="ECO:0000256" key="6">
    <source>
        <dbReference type="ARBA" id="ARBA00022842"/>
    </source>
</evidence>
<name>A0A3P7PDI6_9FIRM</name>
<dbReference type="NCBIfam" id="NF002068">
    <property type="entry name" value="PRK00911.1"/>
    <property type="match status" value="1"/>
</dbReference>
<evidence type="ECO:0000256" key="15">
    <source>
        <dbReference type="HAMAP-Rule" id="MF_00012"/>
    </source>
</evidence>
<dbReference type="Pfam" id="PF00920">
    <property type="entry name" value="ILVD_EDD_N"/>
    <property type="match status" value="1"/>
</dbReference>
<comment type="catalytic activity">
    <reaction evidence="11">
        <text>(2R)-2,3-dihydroxy-3-methylbutanoate = 3-methyl-2-oxobutanoate + H2O</text>
        <dbReference type="Rhea" id="RHEA:24809"/>
        <dbReference type="ChEBI" id="CHEBI:11851"/>
        <dbReference type="ChEBI" id="CHEBI:15377"/>
        <dbReference type="ChEBI" id="CHEBI:49072"/>
        <dbReference type="EC" id="4.2.1.9"/>
    </reaction>
    <physiologicalReaction direction="left-to-right" evidence="11">
        <dbReference type="Rhea" id="RHEA:24810"/>
    </physiologicalReaction>
</comment>
<dbReference type="FunFam" id="3.50.30.80:FF:000001">
    <property type="entry name" value="Dihydroxy-acid dehydratase"/>
    <property type="match status" value="1"/>
</dbReference>
<feature type="binding site" evidence="15">
    <location>
        <position position="54"/>
    </location>
    <ligand>
        <name>[2Fe-2S] cluster</name>
        <dbReference type="ChEBI" id="CHEBI:190135"/>
    </ligand>
</feature>
<dbReference type="HAMAP" id="MF_00012">
    <property type="entry name" value="IlvD"/>
    <property type="match status" value="1"/>
</dbReference>
<dbReference type="InterPro" id="IPR000581">
    <property type="entry name" value="ILV_EDD_N"/>
</dbReference>
<dbReference type="SUPFAM" id="SSF143975">
    <property type="entry name" value="IlvD/EDD N-terminal domain-like"/>
    <property type="match status" value="1"/>
</dbReference>
<evidence type="ECO:0000256" key="12">
    <source>
        <dbReference type="ARBA" id="ARBA00029436"/>
    </source>
</evidence>
<dbReference type="SUPFAM" id="SSF52016">
    <property type="entry name" value="LeuD/IlvD-like"/>
    <property type="match status" value="1"/>
</dbReference>
<evidence type="ECO:0000256" key="10">
    <source>
        <dbReference type="ARBA" id="ARBA00023304"/>
    </source>
</evidence>
<proteinExistence type="inferred from homology"/>
<dbReference type="RefSeq" id="WP_125137305.1">
    <property type="nucleotide sequence ID" value="NZ_LR130778.1"/>
</dbReference>
<dbReference type="KEGG" id="cbar:PATL70BA_2232"/>
<comment type="similarity">
    <text evidence="2 15">Belongs to the IlvD/Edd family.</text>
</comment>
<comment type="pathway">
    <text evidence="12 15">Amino-acid biosynthesis; L-valine biosynthesis; L-valine from pyruvate: step 3/4.</text>
</comment>
<feature type="binding site" evidence="15">
    <location>
        <position position="86"/>
    </location>
    <ligand>
        <name>Mg(2+)</name>
        <dbReference type="ChEBI" id="CHEBI:18420"/>
    </ligand>
</feature>
<protein>
    <recommendedName>
        <fullName evidence="14 15">Dihydroxy-acid dehydratase</fullName>
        <shortName evidence="15">DAD</shortName>
        <ecNumber evidence="14 15">4.2.1.9</ecNumber>
    </recommendedName>
</protein>
<dbReference type="Pfam" id="PF24877">
    <property type="entry name" value="ILV_EDD_C"/>
    <property type="match status" value="1"/>
</dbReference>
<evidence type="ECO:0000256" key="5">
    <source>
        <dbReference type="ARBA" id="ARBA00022723"/>
    </source>
</evidence>
<keyword evidence="10 15" id="KW-0100">Branched-chain amino acid biosynthesis</keyword>